<protein>
    <recommendedName>
        <fullName evidence="1">NAD-dependent epimerase/dehydratase domain-containing protein</fullName>
    </recommendedName>
</protein>
<dbReference type="SUPFAM" id="SSF51735">
    <property type="entry name" value="NAD(P)-binding Rossmann-fold domains"/>
    <property type="match status" value="1"/>
</dbReference>
<dbReference type="InterPro" id="IPR001509">
    <property type="entry name" value="Epimerase_deHydtase"/>
</dbReference>
<proteinExistence type="predicted"/>
<dbReference type="InterPro" id="IPR036291">
    <property type="entry name" value="NAD(P)-bd_dom_sf"/>
</dbReference>
<reference evidence="2" key="1">
    <citation type="journal article" date="2014" name="Front. Microbiol.">
        <title>High frequency of phylogenetically diverse reductive dehalogenase-homologous genes in deep subseafloor sedimentary metagenomes.</title>
        <authorList>
            <person name="Kawai M."/>
            <person name="Futagami T."/>
            <person name="Toyoda A."/>
            <person name="Takaki Y."/>
            <person name="Nishi S."/>
            <person name="Hori S."/>
            <person name="Arai W."/>
            <person name="Tsubouchi T."/>
            <person name="Morono Y."/>
            <person name="Uchiyama I."/>
            <person name="Ito T."/>
            <person name="Fujiyama A."/>
            <person name="Inagaki F."/>
            <person name="Takami H."/>
        </authorList>
    </citation>
    <scope>NUCLEOTIDE SEQUENCE</scope>
    <source>
        <strain evidence="2">Expedition CK06-06</strain>
    </source>
</reference>
<gene>
    <name evidence="2" type="ORF">S03H2_62030</name>
</gene>
<dbReference type="Pfam" id="PF01370">
    <property type="entry name" value="Epimerase"/>
    <property type="match status" value="1"/>
</dbReference>
<comment type="caution">
    <text evidence="2">The sequence shown here is derived from an EMBL/GenBank/DDBJ whole genome shotgun (WGS) entry which is preliminary data.</text>
</comment>
<dbReference type="PANTHER" id="PTHR43245">
    <property type="entry name" value="BIFUNCTIONAL POLYMYXIN RESISTANCE PROTEIN ARNA"/>
    <property type="match status" value="1"/>
</dbReference>
<sequence length="199" mass="21945">MENIKELIKKGSVQFIQASITNFSLLKELFQGTIYVFHQAALPSVPRSVKDPLATSEVNITGTLNVLLAAKDNKVRKVVYASSSSVYGDTPTLPKREDMVPHPQSPYAVSKLAGEHYCRVFQEVYGLATACLRYFNVYGPRQSPDSQYAAVIPRFIRWASEGSPLIIFGDGEQTRDFTFIADAVETNILAAEGARSSGY</sequence>
<feature type="domain" description="NAD-dependent epimerase/dehydratase" evidence="1">
    <location>
        <begin position="12"/>
        <end position="193"/>
    </location>
</feature>
<dbReference type="EMBL" id="BARU01040086">
    <property type="protein sequence ID" value="GAH87932.1"/>
    <property type="molecule type" value="Genomic_DNA"/>
</dbReference>
<name>X1J1T4_9ZZZZ</name>
<evidence type="ECO:0000259" key="1">
    <source>
        <dbReference type="Pfam" id="PF01370"/>
    </source>
</evidence>
<organism evidence="2">
    <name type="scientific">marine sediment metagenome</name>
    <dbReference type="NCBI Taxonomy" id="412755"/>
    <lineage>
        <taxon>unclassified sequences</taxon>
        <taxon>metagenomes</taxon>
        <taxon>ecological metagenomes</taxon>
    </lineage>
</organism>
<dbReference type="Gene3D" id="3.40.50.720">
    <property type="entry name" value="NAD(P)-binding Rossmann-like Domain"/>
    <property type="match status" value="1"/>
</dbReference>
<dbReference type="AlphaFoldDB" id="X1J1T4"/>
<dbReference type="PANTHER" id="PTHR43245:SF13">
    <property type="entry name" value="UDP-D-APIOSE_UDP-D-XYLOSE SYNTHASE 2"/>
    <property type="match status" value="1"/>
</dbReference>
<accession>X1J1T4</accession>
<dbReference type="InterPro" id="IPR050177">
    <property type="entry name" value="Lipid_A_modif_metabolic_enz"/>
</dbReference>
<evidence type="ECO:0000313" key="2">
    <source>
        <dbReference type="EMBL" id="GAH87932.1"/>
    </source>
</evidence>